<keyword evidence="1" id="KW-0472">Membrane</keyword>
<sequence>MLDNSILVTGTVNLANAALNGLMAVIFVVCLCFFTYYWMRRAHSEEMGKTSVYCIS</sequence>
<reference evidence="2 3" key="1">
    <citation type="submission" date="2016-11" db="EMBL/GenBank/DDBJ databases">
        <authorList>
            <person name="Varghese N."/>
            <person name="Submissions S."/>
        </authorList>
    </citation>
    <scope>NUCLEOTIDE SEQUENCE [LARGE SCALE GENOMIC DNA]</scope>
    <source>
        <strain evidence="2 3">FD</strain>
    </source>
</reference>
<feature type="transmembrane region" description="Helical" evidence="1">
    <location>
        <begin position="17"/>
        <end position="39"/>
    </location>
</feature>
<evidence type="ECO:0000256" key="1">
    <source>
        <dbReference type="SAM" id="Phobius"/>
    </source>
</evidence>
<evidence type="ECO:0000313" key="3">
    <source>
        <dbReference type="Proteomes" id="UP000184012"/>
    </source>
</evidence>
<comment type="caution">
    <text evidence="2">The sequence shown here is derived from an EMBL/GenBank/DDBJ whole genome shotgun (WGS) entry which is preliminary data.</text>
</comment>
<dbReference type="AlphaFoldDB" id="A0AB74F0Y2"/>
<protein>
    <submittedName>
        <fullName evidence="2">Uncharacterized protein</fullName>
    </submittedName>
</protein>
<organism evidence="2 3">
    <name type="scientific">Eubacterium callanderi</name>
    <dbReference type="NCBI Taxonomy" id="53442"/>
    <lineage>
        <taxon>Bacteria</taxon>
        <taxon>Bacillati</taxon>
        <taxon>Bacillota</taxon>
        <taxon>Clostridia</taxon>
        <taxon>Eubacteriales</taxon>
        <taxon>Eubacteriaceae</taxon>
        <taxon>Eubacterium</taxon>
    </lineage>
</organism>
<keyword evidence="1" id="KW-0812">Transmembrane</keyword>
<keyword evidence="1" id="KW-1133">Transmembrane helix</keyword>
<dbReference type="EMBL" id="FRBP01000008">
    <property type="protein sequence ID" value="SHL84184.1"/>
    <property type="molecule type" value="Genomic_DNA"/>
</dbReference>
<proteinExistence type="predicted"/>
<dbReference type="Proteomes" id="UP000184012">
    <property type="component" value="Unassembled WGS sequence"/>
</dbReference>
<accession>A0AB74F0Y2</accession>
<gene>
    <name evidence="2" type="ORF">SAMN04515649_10899</name>
</gene>
<evidence type="ECO:0000313" key="2">
    <source>
        <dbReference type="EMBL" id="SHL84184.1"/>
    </source>
</evidence>
<name>A0AB74F0Y2_9FIRM</name>